<name>A0A921DYL1_9STAP</name>
<reference evidence="1" key="1">
    <citation type="journal article" date="2021" name="PeerJ">
        <title>Extensive microbial diversity within the chicken gut microbiome revealed by metagenomics and culture.</title>
        <authorList>
            <person name="Gilroy R."/>
            <person name="Ravi A."/>
            <person name="Getino M."/>
            <person name="Pursley I."/>
            <person name="Horton D.L."/>
            <person name="Alikhan N.F."/>
            <person name="Baker D."/>
            <person name="Gharbi K."/>
            <person name="Hall N."/>
            <person name="Watson M."/>
            <person name="Adriaenssens E.M."/>
            <person name="Foster-Nyarko E."/>
            <person name="Jarju S."/>
            <person name="Secka A."/>
            <person name="Antonio M."/>
            <person name="Oren A."/>
            <person name="Chaudhuri R.R."/>
            <person name="La Ragione R."/>
            <person name="Hildebrand F."/>
            <person name="Pallen M.J."/>
        </authorList>
    </citation>
    <scope>NUCLEOTIDE SEQUENCE</scope>
    <source>
        <strain evidence="1">6019</strain>
    </source>
</reference>
<sequence length="110" mass="12522">MSEVNILNITESDLYPTERFGPKLVGTMLYKLGETSAFRTAYISTNERLIMNADMNGELYTRVFSYQDIDAATFEKDGVIITFKNGMKIPMVEITDGDTDAFIEFINERL</sequence>
<evidence type="ECO:0000313" key="1">
    <source>
        <dbReference type="EMBL" id="HJE20422.1"/>
    </source>
</evidence>
<organism evidence="1 2">
    <name type="scientific">Aliicoccus persicus</name>
    <dbReference type="NCBI Taxonomy" id="930138"/>
    <lineage>
        <taxon>Bacteria</taxon>
        <taxon>Bacillati</taxon>
        <taxon>Bacillota</taxon>
        <taxon>Bacilli</taxon>
        <taxon>Bacillales</taxon>
        <taxon>Staphylococcaceae</taxon>
        <taxon>Aliicoccus</taxon>
    </lineage>
</organism>
<proteinExistence type="predicted"/>
<gene>
    <name evidence="1" type="ORF">K8V35_08725</name>
</gene>
<dbReference type="EMBL" id="DYYI01000094">
    <property type="protein sequence ID" value="HJE20422.1"/>
    <property type="molecule type" value="Genomic_DNA"/>
</dbReference>
<evidence type="ECO:0000313" key="2">
    <source>
        <dbReference type="Proteomes" id="UP000763505"/>
    </source>
</evidence>
<accession>A0A921DYL1</accession>
<dbReference type="AlphaFoldDB" id="A0A921DYL1"/>
<protein>
    <recommendedName>
        <fullName evidence="3">PH domain-containing protein</fullName>
    </recommendedName>
</protein>
<comment type="caution">
    <text evidence="1">The sequence shown here is derived from an EMBL/GenBank/DDBJ whole genome shotgun (WGS) entry which is preliminary data.</text>
</comment>
<evidence type="ECO:0008006" key="3">
    <source>
        <dbReference type="Google" id="ProtNLM"/>
    </source>
</evidence>
<reference evidence="1" key="2">
    <citation type="submission" date="2021-09" db="EMBL/GenBank/DDBJ databases">
        <authorList>
            <person name="Gilroy R."/>
        </authorList>
    </citation>
    <scope>NUCLEOTIDE SEQUENCE</scope>
    <source>
        <strain evidence="1">6019</strain>
    </source>
</reference>
<dbReference type="Proteomes" id="UP000763505">
    <property type="component" value="Unassembled WGS sequence"/>
</dbReference>